<dbReference type="AlphaFoldDB" id="A0A0G0K5R0"/>
<keyword evidence="2" id="KW-0812">Transmembrane</keyword>
<comment type="caution">
    <text evidence="3">The sequence shown here is derived from an EMBL/GenBank/DDBJ whole genome shotgun (WGS) entry which is preliminary data.</text>
</comment>
<name>A0A0G0K5R0_9BACT</name>
<dbReference type="EMBL" id="LBUZ01000040">
    <property type="protein sequence ID" value="KKQ74117.1"/>
    <property type="molecule type" value="Genomic_DNA"/>
</dbReference>
<accession>A0A0G0K5R0</accession>
<reference evidence="3 4" key="1">
    <citation type="journal article" date="2015" name="Nature">
        <title>rRNA introns, odd ribosomes, and small enigmatic genomes across a large radiation of phyla.</title>
        <authorList>
            <person name="Brown C.T."/>
            <person name="Hug L.A."/>
            <person name="Thomas B.C."/>
            <person name="Sharon I."/>
            <person name="Castelle C.J."/>
            <person name="Singh A."/>
            <person name="Wilkins M.J."/>
            <person name="Williams K.H."/>
            <person name="Banfield J.F."/>
        </authorList>
    </citation>
    <scope>NUCLEOTIDE SEQUENCE [LARGE SCALE GENOMIC DNA]</scope>
</reference>
<sequence length="223" mass="24452">MAKLSKEEILQEEIEAEEARLEKDEKNAKKTVAVAVAVLVILFANLLFINYKLLNQKQELENVQSPSEIANLEPTSKDVSQESSEITQLPSPTTVVFKETTASVKDHFISFGSGTSSDQNFVDVGGLQASVNLSSYGNIKEIRFETSIQVPGENQAVTVRLYNKTDDHPVWNSEITKNAGASSYLVSSPIVYDSGVKTYTVQMRTQLGGVATLGEARLHIVLK</sequence>
<gene>
    <name evidence="3" type="ORF">US96_C0040G0009</name>
</gene>
<keyword evidence="2" id="KW-1133">Transmembrane helix</keyword>
<evidence type="ECO:0000256" key="2">
    <source>
        <dbReference type="SAM" id="Phobius"/>
    </source>
</evidence>
<keyword evidence="2" id="KW-0472">Membrane</keyword>
<feature type="transmembrane region" description="Helical" evidence="2">
    <location>
        <begin position="32"/>
        <end position="51"/>
    </location>
</feature>
<proteinExistence type="predicted"/>
<protein>
    <submittedName>
        <fullName evidence="3">Uncharacterized protein</fullName>
    </submittedName>
</protein>
<evidence type="ECO:0000256" key="1">
    <source>
        <dbReference type="SAM" id="Coils"/>
    </source>
</evidence>
<evidence type="ECO:0000313" key="4">
    <source>
        <dbReference type="Proteomes" id="UP000034181"/>
    </source>
</evidence>
<organism evidence="3 4">
    <name type="scientific">Candidatus Woesebacteria bacterium GW2011_GWB1_38_5b</name>
    <dbReference type="NCBI Taxonomy" id="1618569"/>
    <lineage>
        <taxon>Bacteria</taxon>
        <taxon>Candidatus Woeseibacteriota</taxon>
    </lineage>
</organism>
<dbReference type="Proteomes" id="UP000034181">
    <property type="component" value="Unassembled WGS sequence"/>
</dbReference>
<feature type="coiled-coil region" evidence="1">
    <location>
        <begin position="2"/>
        <end position="31"/>
    </location>
</feature>
<evidence type="ECO:0000313" key="3">
    <source>
        <dbReference type="EMBL" id="KKQ74117.1"/>
    </source>
</evidence>
<keyword evidence="1" id="KW-0175">Coiled coil</keyword>